<protein>
    <submittedName>
        <fullName evidence="3">SseB family protein</fullName>
    </submittedName>
</protein>
<keyword evidence="4" id="KW-1185">Reference proteome</keyword>
<dbReference type="RefSeq" id="WP_141163838.1">
    <property type="nucleotide sequence ID" value="NZ_VHQG01000002.1"/>
</dbReference>
<proteinExistence type="predicted"/>
<evidence type="ECO:0000256" key="1">
    <source>
        <dbReference type="SAM" id="MobiDB-lite"/>
    </source>
</evidence>
<dbReference type="Pfam" id="PF07179">
    <property type="entry name" value="SseB"/>
    <property type="match status" value="1"/>
</dbReference>
<sequence>MTPHADSAGVPFAGRSFEPNPAAGDDGSADPRLIESIQRFRAREVGVQEVIEALRPVRLLVPLLVERGDEGIGAHGQLVDKTQELSLVTVAGPDGGPVLPAFTGVAAMQAWNPVARPVPVEARRVAIAAAGEGTDRVVLDPTTPTEFGLRRSHLAALALEAAFVPADEDPAIAAALEAATADEPAVLGIRALSGDADARLAGPELLVAVALSEELADAERAAVLQRLGAKWSADALLAERVDSLAVRVVG</sequence>
<evidence type="ECO:0000313" key="4">
    <source>
        <dbReference type="Proteomes" id="UP000316252"/>
    </source>
</evidence>
<reference evidence="3 4" key="1">
    <citation type="submission" date="2019-06" db="EMBL/GenBank/DDBJ databases">
        <authorList>
            <person name="Li F."/>
        </authorList>
    </citation>
    <scope>NUCLEOTIDE SEQUENCE [LARGE SCALE GENOMIC DNA]</scope>
    <source>
        <strain evidence="3 4">10F1D-1</strain>
    </source>
</reference>
<organism evidence="3 4">
    <name type="scientific">Schumannella soli</name>
    <dbReference type="NCBI Taxonomy" id="2590779"/>
    <lineage>
        <taxon>Bacteria</taxon>
        <taxon>Bacillati</taxon>
        <taxon>Actinomycetota</taxon>
        <taxon>Actinomycetes</taxon>
        <taxon>Micrococcales</taxon>
        <taxon>Microbacteriaceae</taxon>
        <taxon>Schumannella</taxon>
    </lineage>
</organism>
<dbReference type="Proteomes" id="UP000316252">
    <property type="component" value="Unassembled WGS sequence"/>
</dbReference>
<evidence type="ECO:0000313" key="3">
    <source>
        <dbReference type="EMBL" id="TPW76484.1"/>
    </source>
</evidence>
<evidence type="ECO:0000259" key="2">
    <source>
        <dbReference type="Pfam" id="PF07179"/>
    </source>
</evidence>
<accession>A0A506XUH7</accession>
<dbReference type="EMBL" id="VHQG01000002">
    <property type="protein sequence ID" value="TPW76484.1"/>
    <property type="molecule type" value="Genomic_DNA"/>
</dbReference>
<feature type="domain" description="SseB protein N-terminal" evidence="2">
    <location>
        <begin position="38"/>
        <end position="155"/>
    </location>
</feature>
<dbReference type="OrthoDB" id="5188303at2"/>
<dbReference type="AlphaFoldDB" id="A0A506XUH7"/>
<comment type="caution">
    <text evidence="3">The sequence shown here is derived from an EMBL/GenBank/DDBJ whole genome shotgun (WGS) entry which is preliminary data.</text>
</comment>
<dbReference type="InterPro" id="IPR009839">
    <property type="entry name" value="SseB_N"/>
</dbReference>
<gene>
    <name evidence="3" type="ORF">FJ657_12055</name>
</gene>
<name>A0A506XUH7_9MICO</name>
<feature type="region of interest" description="Disordered" evidence="1">
    <location>
        <begin position="1"/>
        <end position="30"/>
    </location>
</feature>